<comment type="caution">
    <text evidence="9">The sequence shown here is derived from an EMBL/GenBank/DDBJ whole genome shotgun (WGS) entry which is preliminary data.</text>
</comment>
<sequence length="272" mass="30476">MKITRISVFALVALLAVLFIFPLYVAVLMAFKSAKQTFDSFYAWPSSLDFSNFVQAWNTSDYPKAIFNSLIITIISVALIIIASALAGYSIARRNKPFYNVVFLLFLSGMMVPFQVTMLPLYKLGKSLQLVDSHWGIALIYGGFGVQMGVLFFSGFVRGISREIEEAARIDGCSTPGIFFRIIMPLLKPVTATVVVLNVLYIWNDFLLPLLYLQGKDFRTIPLQQYFFFGQYSSDLNLAFAYAVMGMVPIVVFFLFMQRFIVKGIAAGAIKG</sequence>
<keyword evidence="4 7" id="KW-0812">Transmembrane</keyword>
<dbReference type="PANTHER" id="PTHR43744">
    <property type="entry name" value="ABC TRANSPORTER PERMEASE PROTEIN MG189-RELATED-RELATED"/>
    <property type="match status" value="1"/>
</dbReference>
<dbReference type="AlphaFoldDB" id="A0A917GZG3"/>
<keyword evidence="6 7" id="KW-0472">Membrane</keyword>
<dbReference type="InterPro" id="IPR000515">
    <property type="entry name" value="MetI-like"/>
</dbReference>
<dbReference type="EMBL" id="BMHY01000002">
    <property type="protein sequence ID" value="GGG62591.1"/>
    <property type="molecule type" value="Genomic_DNA"/>
</dbReference>
<protein>
    <submittedName>
        <fullName evidence="9">Sugar ABC transporter permease</fullName>
    </submittedName>
</protein>
<feature type="transmembrane region" description="Helical" evidence="7">
    <location>
        <begin position="7"/>
        <end position="31"/>
    </location>
</feature>
<dbReference type="CDD" id="cd06261">
    <property type="entry name" value="TM_PBP2"/>
    <property type="match status" value="1"/>
</dbReference>
<dbReference type="GO" id="GO:0005886">
    <property type="term" value="C:plasma membrane"/>
    <property type="evidence" value="ECO:0007669"/>
    <property type="project" value="UniProtKB-SubCell"/>
</dbReference>
<keyword evidence="5 7" id="KW-1133">Transmembrane helix</keyword>
<evidence type="ECO:0000256" key="1">
    <source>
        <dbReference type="ARBA" id="ARBA00004651"/>
    </source>
</evidence>
<evidence type="ECO:0000256" key="7">
    <source>
        <dbReference type="RuleBase" id="RU363032"/>
    </source>
</evidence>
<gene>
    <name evidence="9" type="ORF">GCM10010918_15430</name>
</gene>
<feature type="transmembrane region" description="Helical" evidence="7">
    <location>
        <begin position="134"/>
        <end position="157"/>
    </location>
</feature>
<evidence type="ECO:0000259" key="8">
    <source>
        <dbReference type="PROSITE" id="PS50928"/>
    </source>
</evidence>
<keyword evidence="2 7" id="KW-0813">Transport</keyword>
<feature type="transmembrane region" description="Helical" evidence="7">
    <location>
        <begin position="65"/>
        <end position="89"/>
    </location>
</feature>
<evidence type="ECO:0000256" key="3">
    <source>
        <dbReference type="ARBA" id="ARBA00022475"/>
    </source>
</evidence>
<evidence type="ECO:0000313" key="10">
    <source>
        <dbReference type="Proteomes" id="UP000600247"/>
    </source>
</evidence>
<feature type="transmembrane region" description="Helical" evidence="7">
    <location>
        <begin position="101"/>
        <end position="122"/>
    </location>
</feature>
<dbReference type="GO" id="GO:0055085">
    <property type="term" value="P:transmembrane transport"/>
    <property type="evidence" value="ECO:0007669"/>
    <property type="project" value="InterPro"/>
</dbReference>
<dbReference type="Pfam" id="PF00528">
    <property type="entry name" value="BPD_transp_1"/>
    <property type="match status" value="1"/>
</dbReference>
<dbReference type="Gene3D" id="1.10.3720.10">
    <property type="entry name" value="MetI-like"/>
    <property type="match status" value="1"/>
</dbReference>
<reference evidence="9 10" key="1">
    <citation type="journal article" date="2014" name="Int. J. Syst. Evol. Microbiol.">
        <title>Complete genome sequence of Corynebacterium casei LMG S-19264T (=DSM 44701T), isolated from a smear-ripened cheese.</title>
        <authorList>
            <consortium name="US DOE Joint Genome Institute (JGI-PGF)"/>
            <person name="Walter F."/>
            <person name="Albersmeier A."/>
            <person name="Kalinowski J."/>
            <person name="Ruckert C."/>
        </authorList>
    </citation>
    <scope>NUCLEOTIDE SEQUENCE [LARGE SCALE GENOMIC DNA]</scope>
    <source>
        <strain evidence="9 10">CGMCC 1.15286</strain>
    </source>
</reference>
<keyword evidence="3" id="KW-1003">Cell membrane</keyword>
<feature type="domain" description="ABC transmembrane type-1" evidence="8">
    <location>
        <begin position="66"/>
        <end position="257"/>
    </location>
</feature>
<evidence type="ECO:0000256" key="6">
    <source>
        <dbReference type="ARBA" id="ARBA00023136"/>
    </source>
</evidence>
<name>A0A917GZG3_9BACL</name>
<organism evidence="9 10">
    <name type="scientific">Paenibacillus radicis</name>
    <name type="common">ex Gao et al. 2016</name>
    <dbReference type="NCBI Taxonomy" id="1737354"/>
    <lineage>
        <taxon>Bacteria</taxon>
        <taxon>Bacillati</taxon>
        <taxon>Bacillota</taxon>
        <taxon>Bacilli</taxon>
        <taxon>Bacillales</taxon>
        <taxon>Paenibacillaceae</taxon>
        <taxon>Paenibacillus</taxon>
    </lineage>
</organism>
<feature type="transmembrane region" description="Helical" evidence="7">
    <location>
        <begin position="236"/>
        <end position="256"/>
    </location>
</feature>
<dbReference type="RefSeq" id="WP_188888330.1">
    <property type="nucleotide sequence ID" value="NZ_BMHY01000002.1"/>
</dbReference>
<feature type="transmembrane region" description="Helical" evidence="7">
    <location>
        <begin position="178"/>
        <end position="203"/>
    </location>
</feature>
<dbReference type="Proteomes" id="UP000600247">
    <property type="component" value="Unassembled WGS sequence"/>
</dbReference>
<accession>A0A917GZG3</accession>
<dbReference type="InterPro" id="IPR035906">
    <property type="entry name" value="MetI-like_sf"/>
</dbReference>
<comment type="similarity">
    <text evidence="7">Belongs to the binding-protein-dependent transport system permease family.</text>
</comment>
<proteinExistence type="inferred from homology"/>
<evidence type="ECO:0000256" key="5">
    <source>
        <dbReference type="ARBA" id="ARBA00022989"/>
    </source>
</evidence>
<dbReference type="PANTHER" id="PTHR43744:SF8">
    <property type="entry name" value="SN-GLYCEROL-3-PHOSPHATE TRANSPORT SYSTEM PERMEASE PROTEIN UGPE"/>
    <property type="match status" value="1"/>
</dbReference>
<evidence type="ECO:0000256" key="2">
    <source>
        <dbReference type="ARBA" id="ARBA00022448"/>
    </source>
</evidence>
<comment type="subcellular location">
    <subcellularLocation>
        <location evidence="1 7">Cell membrane</location>
        <topology evidence="1 7">Multi-pass membrane protein</topology>
    </subcellularLocation>
</comment>
<keyword evidence="10" id="KW-1185">Reference proteome</keyword>
<dbReference type="SUPFAM" id="SSF161098">
    <property type="entry name" value="MetI-like"/>
    <property type="match status" value="1"/>
</dbReference>
<evidence type="ECO:0000256" key="4">
    <source>
        <dbReference type="ARBA" id="ARBA00022692"/>
    </source>
</evidence>
<dbReference type="PROSITE" id="PS50928">
    <property type="entry name" value="ABC_TM1"/>
    <property type="match status" value="1"/>
</dbReference>
<evidence type="ECO:0000313" key="9">
    <source>
        <dbReference type="EMBL" id="GGG62591.1"/>
    </source>
</evidence>